<evidence type="ECO:0000313" key="2">
    <source>
        <dbReference type="Proteomes" id="UP000214646"/>
    </source>
</evidence>
<name>A0A225E5P1_9BACT</name>
<protein>
    <submittedName>
        <fullName evidence="1">Putative autotransporter protein</fullName>
    </submittedName>
</protein>
<proteinExistence type="predicted"/>
<reference evidence="2" key="1">
    <citation type="submission" date="2017-06" db="EMBL/GenBank/DDBJ databases">
        <title>Genome analysis of Fimbriiglobus ruber SP5, the first member of the order Planctomycetales with confirmed chitinolytic capability.</title>
        <authorList>
            <person name="Ravin N.V."/>
            <person name="Rakitin A.L."/>
            <person name="Ivanova A.A."/>
            <person name="Beletsky A.V."/>
            <person name="Kulichevskaya I.S."/>
            <person name="Mardanov A.V."/>
            <person name="Dedysh S.N."/>
        </authorList>
    </citation>
    <scope>NUCLEOTIDE SEQUENCE [LARGE SCALE GENOMIC DNA]</scope>
    <source>
        <strain evidence="2">SP5</strain>
    </source>
</reference>
<dbReference type="AlphaFoldDB" id="A0A225E5P1"/>
<dbReference type="Proteomes" id="UP000214646">
    <property type="component" value="Unassembled WGS sequence"/>
</dbReference>
<keyword evidence="2" id="KW-1185">Reference proteome</keyword>
<gene>
    <name evidence="1" type="ORF">FRUB_03584</name>
</gene>
<accession>A0A225E5P1</accession>
<evidence type="ECO:0000313" key="1">
    <source>
        <dbReference type="EMBL" id="OWK43985.1"/>
    </source>
</evidence>
<organism evidence="1 2">
    <name type="scientific">Fimbriiglobus ruber</name>
    <dbReference type="NCBI Taxonomy" id="1908690"/>
    <lineage>
        <taxon>Bacteria</taxon>
        <taxon>Pseudomonadati</taxon>
        <taxon>Planctomycetota</taxon>
        <taxon>Planctomycetia</taxon>
        <taxon>Gemmatales</taxon>
        <taxon>Gemmataceae</taxon>
        <taxon>Fimbriiglobus</taxon>
    </lineage>
</organism>
<sequence length="768" mass="77779">MFHKSKSTLFRKLFQPNTRPIRKPDSLAVRLWIEQFEGRIVPATITWDATDHPTGGSWDAGVNWIGGVAPGANDDAVINLTSAGNVSLAPGVTDSVKSVTTNSNTTFSVNNGSLTLGTDQSTFGGVVTIPANGSLIVGTGSKFAIADNVAVAVNGTLTANNPASFIAQHNSGGSTDSITVNTGGTFAATNTNFTTTGSGTSLVQVKSGGRLTATGSTFGWSVAWDDGAILGATDVTNNAFDGTVYVQPAYVPLLANNTSFQDVDLNSGSSIGATPLDLPVLGGSSTLQRYVIPSLTGYNGTYSPFTIAAGATVTIDKNTSVVIPDTGYTGSVVVNGTLTVTDPASFVAQFTVDHGDTDSIVVDSGGTLAVAGTDFTTTGSEASTGTSLVQVKSGGRLMATGSTFGWSVAWDDGAILGATDVTGNAFDGTVYVQPAYVPLLANNTSFQDVDLNSGSSIGATPLDLPVLGGSSTLQRYVIPSLTGYNGTYSPFTIAAGATVTIDKNTSVVIPDTGYTGSVVVNGTLTVTDPASFVAQFTVDHGDTDSIVVDSGGTLAVAGTDFTTTGSEASTGTSLVQVKSGGRLTATGSTFGWSVAWDDGAILGATDVTNNAFDGTVYVQPAYIPLLANNTSFQDIDLNSGSSIGATPLDLPVLGGSSTLQRYVIPSLTGYNGTYSPFTIAAGATVTIDKNTSVVIPDTGYTGSVVVNGTLTVTDPASFVAQFTVDHGDTDSIVVDSGGTLAVAGTDFATTGSQASTGTSFIQVKSGGR</sequence>
<comment type="caution">
    <text evidence="1">The sequence shown here is derived from an EMBL/GenBank/DDBJ whole genome shotgun (WGS) entry which is preliminary data.</text>
</comment>
<dbReference type="EMBL" id="NIDE01000004">
    <property type="protein sequence ID" value="OWK43985.1"/>
    <property type="molecule type" value="Genomic_DNA"/>
</dbReference>